<dbReference type="GO" id="GO:0016652">
    <property type="term" value="F:oxidoreductase activity, acting on NAD(P)H as acceptor"/>
    <property type="evidence" value="ECO:0007669"/>
    <property type="project" value="UniProtKB-UniRule"/>
</dbReference>
<dbReference type="HAMAP" id="MF_01216">
    <property type="entry name" value="Azoreductase_type1"/>
    <property type="match status" value="1"/>
</dbReference>
<dbReference type="InterPro" id="IPR050104">
    <property type="entry name" value="FMN-dep_NADH:Q_OxRdtase_AzoR1"/>
</dbReference>
<proteinExistence type="inferred from homology"/>
<keyword evidence="2 6" id="KW-0288">FMN</keyword>
<dbReference type="PANTHER" id="PTHR43741">
    <property type="entry name" value="FMN-DEPENDENT NADH-AZOREDUCTASE 1"/>
    <property type="match status" value="1"/>
</dbReference>
<keyword evidence="4 6" id="KW-0520">NAD</keyword>
<dbReference type="EMBL" id="LJTC01000002">
    <property type="protein sequence ID" value="KPM85053.1"/>
    <property type="molecule type" value="Genomic_DNA"/>
</dbReference>
<feature type="binding site" evidence="6">
    <location>
        <position position="10"/>
    </location>
    <ligand>
        <name>FMN</name>
        <dbReference type="ChEBI" id="CHEBI:58210"/>
    </ligand>
</feature>
<dbReference type="GO" id="GO:0016655">
    <property type="term" value="F:oxidoreductase activity, acting on NAD(P)H, quinone or similar compound as acceptor"/>
    <property type="evidence" value="ECO:0007669"/>
    <property type="project" value="InterPro"/>
</dbReference>
<feature type="domain" description="Flavodoxin-like fold" evidence="7">
    <location>
        <begin position="2"/>
        <end position="194"/>
    </location>
</feature>
<dbReference type="PATRIC" id="fig|570156.3.peg.909"/>
<dbReference type="InterPro" id="IPR023048">
    <property type="entry name" value="NADH:quinone_OxRdtase_FMN_depd"/>
</dbReference>
<gene>
    <name evidence="6" type="primary">azoR</name>
    <name evidence="8" type="ORF">AOG27_04620</name>
</gene>
<comment type="caution">
    <text evidence="6">Lacks conserved residue(s) required for the propagation of feature annotation.</text>
</comment>
<evidence type="ECO:0000256" key="4">
    <source>
        <dbReference type="ARBA" id="ARBA00023027"/>
    </source>
</evidence>
<dbReference type="STRING" id="570156.AOG27_04620"/>
<sequence>MKKVLVLNSSLNGEQGNSTKLSQQFVEQLANNQQISVTTRDLSDNAIAHLTQTEMAAWMTDTNERSDEQKALAAISDDLIAELNDNELIVIGMPMYNFGIPSTFKAWIDRIARAGITFKYTEQGPVGLIADKKVVVLAARGGLYQGTDIDTQTKYLKDVLGFVGMTDVDFIYAEGLAMPGAEQSLEAAQNEIKTFAAAL</sequence>
<comment type="function">
    <text evidence="6">Quinone reductase that provides resistance to thiol-specific stress caused by electrophilic quinones.</text>
</comment>
<feature type="binding site" evidence="6">
    <location>
        <begin position="95"/>
        <end position="98"/>
    </location>
    <ligand>
        <name>FMN</name>
        <dbReference type="ChEBI" id="CHEBI:58210"/>
    </ligand>
</feature>
<evidence type="ECO:0000256" key="3">
    <source>
        <dbReference type="ARBA" id="ARBA00023002"/>
    </source>
</evidence>
<dbReference type="RefSeq" id="WP_054551810.1">
    <property type="nucleotide sequence ID" value="NZ_LJTC01000002.1"/>
</dbReference>
<evidence type="ECO:0000313" key="9">
    <source>
        <dbReference type="Proteomes" id="UP000050378"/>
    </source>
</evidence>
<dbReference type="PANTHER" id="PTHR43741:SF4">
    <property type="entry name" value="FMN-DEPENDENT NADH:QUINONE OXIDOREDUCTASE"/>
    <property type="match status" value="1"/>
</dbReference>
<accession>A0A0P7E5N9</accession>
<dbReference type="InterPro" id="IPR003680">
    <property type="entry name" value="Flavodoxin_fold"/>
</dbReference>
<dbReference type="GO" id="GO:0010181">
    <property type="term" value="F:FMN binding"/>
    <property type="evidence" value="ECO:0007669"/>
    <property type="project" value="UniProtKB-UniRule"/>
</dbReference>
<dbReference type="AlphaFoldDB" id="A0A0P7E5N9"/>
<dbReference type="EC" id="1.7.1.17" evidence="6"/>
<evidence type="ECO:0000259" key="7">
    <source>
        <dbReference type="Pfam" id="PF02525"/>
    </source>
</evidence>
<evidence type="ECO:0000256" key="1">
    <source>
        <dbReference type="ARBA" id="ARBA00022630"/>
    </source>
</evidence>
<comment type="caution">
    <text evidence="8">The sequence shown here is derived from an EMBL/GenBank/DDBJ whole genome shotgun (WGS) entry which is preliminary data.</text>
</comment>
<dbReference type="EC" id="1.6.5.-" evidence="6"/>
<reference evidence="8 9" key="1">
    <citation type="submission" date="2015-09" db="EMBL/GenBank/DDBJ databases">
        <title>Draft Genome Sequence of Pseudoalteromonas lipolytica UCD-48B.</title>
        <authorList>
            <person name="Krusor M."/>
            <person name="Coil D.A."/>
            <person name="Lang J.M."/>
            <person name="Eisen J.A."/>
            <person name="Alexiev A."/>
        </authorList>
    </citation>
    <scope>NUCLEOTIDE SEQUENCE [LARGE SCALE GENOMIC DNA]</scope>
    <source>
        <strain evidence="8 9">UCD-48B</strain>
    </source>
</reference>
<comment type="catalytic activity">
    <reaction evidence="6">
        <text>2 a quinone + NADH + H(+) = 2 a 1,4-benzosemiquinone + NAD(+)</text>
        <dbReference type="Rhea" id="RHEA:65952"/>
        <dbReference type="ChEBI" id="CHEBI:15378"/>
        <dbReference type="ChEBI" id="CHEBI:57540"/>
        <dbReference type="ChEBI" id="CHEBI:57945"/>
        <dbReference type="ChEBI" id="CHEBI:132124"/>
        <dbReference type="ChEBI" id="CHEBI:134225"/>
    </reaction>
</comment>
<dbReference type="Gene3D" id="3.40.50.360">
    <property type="match status" value="1"/>
</dbReference>
<name>A0A0P7E5N9_9GAMM</name>
<dbReference type="InterPro" id="IPR029039">
    <property type="entry name" value="Flavoprotein-like_sf"/>
</dbReference>
<dbReference type="OrthoDB" id="9787136at2"/>
<dbReference type="SUPFAM" id="SSF52218">
    <property type="entry name" value="Flavoproteins"/>
    <property type="match status" value="1"/>
</dbReference>
<dbReference type="Proteomes" id="UP000050378">
    <property type="component" value="Unassembled WGS sequence"/>
</dbReference>
<evidence type="ECO:0000256" key="2">
    <source>
        <dbReference type="ARBA" id="ARBA00022643"/>
    </source>
</evidence>
<evidence type="ECO:0000256" key="5">
    <source>
        <dbReference type="ARBA" id="ARBA00048542"/>
    </source>
</evidence>
<organism evidence="8 9">
    <name type="scientific">Pseudoalteromonas lipolytica</name>
    <dbReference type="NCBI Taxonomy" id="570156"/>
    <lineage>
        <taxon>Bacteria</taxon>
        <taxon>Pseudomonadati</taxon>
        <taxon>Pseudomonadota</taxon>
        <taxon>Gammaproteobacteria</taxon>
        <taxon>Alteromonadales</taxon>
        <taxon>Pseudoalteromonadaceae</taxon>
        <taxon>Pseudoalteromonas</taxon>
    </lineage>
</organism>
<keyword evidence="1 6" id="KW-0285">Flavoprotein</keyword>
<evidence type="ECO:0000256" key="6">
    <source>
        <dbReference type="HAMAP-Rule" id="MF_01216"/>
    </source>
</evidence>
<comment type="subunit">
    <text evidence="6">Homodimer.</text>
</comment>
<evidence type="ECO:0000313" key="8">
    <source>
        <dbReference type="EMBL" id="KPM85053.1"/>
    </source>
</evidence>
<protein>
    <recommendedName>
        <fullName evidence="6">FMN dependent NADH:quinone oxidoreductase</fullName>
        <ecNumber evidence="6">1.6.5.-</ecNumber>
    </recommendedName>
    <alternativeName>
        <fullName evidence="6">Azo-dye reductase</fullName>
    </alternativeName>
    <alternativeName>
        <fullName evidence="6">FMN-dependent NADH-azo compound oxidoreductase</fullName>
    </alternativeName>
    <alternativeName>
        <fullName evidence="6">FMN-dependent NADH-azoreductase</fullName>
        <ecNumber evidence="6">1.7.1.17</ecNumber>
    </alternativeName>
</protein>
<dbReference type="GO" id="GO:0009055">
    <property type="term" value="F:electron transfer activity"/>
    <property type="evidence" value="ECO:0007669"/>
    <property type="project" value="UniProtKB-UniRule"/>
</dbReference>
<keyword evidence="3 6" id="KW-0560">Oxidoreductase</keyword>
<comment type="cofactor">
    <cofactor evidence="6">
        <name>FMN</name>
        <dbReference type="ChEBI" id="CHEBI:58210"/>
    </cofactor>
    <text evidence="6">Binds 1 FMN per subunit.</text>
</comment>
<dbReference type="Pfam" id="PF02525">
    <property type="entry name" value="Flavodoxin_2"/>
    <property type="match status" value="1"/>
</dbReference>
<comment type="catalytic activity">
    <reaction evidence="5">
        <text>N,N-dimethyl-1,4-phenylenediamine + anthranilate + 2 NAD(+) = 2-(4-dimethylaminophenyl)diazenylbenzoate + 2 NADH + 2 H(+)</text>
        <dbReference type="Rhea" id="RHEA:55872"/>
        <dbReference type="ChEBI" id="CHEBI:15378"/>
        <dbReference type="ChEBI" id="CHEBI:15783"/>
        <dbReference type="ChEBI" id="CHEBI:16567"/>
        <dbReference type="ChEBI" id="CHEBI:57540"/>
        <dbReference type="ChEBI" id="CHEBI:57945"/>
        <dbReference type="ChEBI" id="CHEBI:71579"/>
        <dbReference type="EC" id="1.7.1.17"/>
    </reaction>
    <physiologicalReaction direction="right-to-left" evidence="5">
        <dbReference type="Rhea" id="RHEA:55874"/>
    </physiologicalReaction>
</comment>
<comment type="similarity">
    <text evidence="6">Belongs to the azoreductase type 1 family.</text>
</comment>
<comment type="function">
    <text evidence="6">Also exhibits azoreductase activity. Catalyzes the reductive cleavage of the azo bond in aromatic azo compounds to the corresponding amines.</text>
</comment>